<dbReference type="AlphaFoldDB" id="A0A378TZV5"/>
<reference evidence="1 2" key="1">
    <citation type="submission" date="2018-06" db="EMBL/GenBank/DDBJ databases">
        <authorList>
            <consortium name="Pathogen Informatics"/>
            <person name="Doyle S."/>
        </authorList>
    </citation>
    <scope>NUCLEOTIDE SEQUENCE [LARGE SCALE GENOMIC DNA]</scope>
    <source>
        <strain evidence="1 2">NCTC10660</strain>
    </source>
</reference>
<evidence type="ECO:0000313" key="1">
    <source>
        <dbReference type="EMBL" id="STZ68446.1"/>
    </source>
</evidence>
<name>A0A378TZV5_NEIEL</name>
<protein>
    <submittedName>
        <fullName evidence="1">Uncharacterized protein</fullName>
    </submittedName>
</protein>
<evidence type="ECO:0000313" key="2">
    <source>
        <dbReference type="Proteomes" id="UP000254927"/>
    </source>
</evidence>
<proteinExistence type="predicted"/>
<sequence length="119" mass="12517">MAKGLLGFRNNADFCRKLCLDSVETLLPSGNLVLASQKPAALVLASQKPCFLTEAGFSDGLCLFGCFGQGLFERFGQHSAVRKVGVVAVLHLQAVLLQAFCQLFGTVGRHGAGNGFSVG</sequence>
<dbReference type="Proteomes" id="UP000254927">
    <property type="component" value="Unassembled WGS sequence"/>
</dbReference>
<gene>
    <name evidence="1" type="ORF">NCTC10660_01965</name>
</gene>
<accession>A0A378TZV5</accession>
<dbReference type="EMBL" id="UGQW01000002">
    <property type="protein sequence ID" value="STZ68446.1"/>
    <property type="molecule type" value="Genomic_DNA"/>
</dbReference>
<organism evidence="1 2">
    <name type="scientific">Neisseria elongata</name>
    <dbReference type="NCBI Taxonomy" id="495"/>
    <lineage>
        <taxon>Bacteria</taxon>
        <taxon>Pseudomonadati</taxon>
        <taxon>Pseudomonadota</taxon>
        <taxon>Betaproteobacteria</taxon>
        <taxon>Neisseriales</taxon>
        <taxon>Neisseriaceae</taxon>
        <taxon>Neisseria</taxon>
    </lineage>
</organism>